<evidence type="ECO:0000256" key="1">
    <source>
        <dbReference type="ARBA" id="ARBA00023015"/>
    </source>
</evidence>
<feature type="domain" description="HTH araC/xylS-type" evidence="4">
    <location>
        <begin position="208"/>
        <end position="309"/>
    </location>
</feature>
<keyword evidence="3" id="KW-0804">Transcription</keyword>
<dbReference type="EMBL" id="MAAF01000025">
    <property type="protein sequence ID" value="OUR83800.1"/>
    <property type="molecule type" value="Genomic_DNA"/>
</dbReference>
<reference evidence="6" key="1">
    <citation type="journal article" date="2017" name="Proc. Natl. Acad. Sci. U.S.A.">
        <title>Simulation of Deepwater Horizon oil plume reveals substrate specialization within a complex community of hydrocarbon degraders.</title>
        <authorList>
            <person name="Hu P."/>
            <person name="Dubinsky E.A."/>
            <person name="Probst A.J."/>
            <person name="Wang J."/>
            <person name="Sieber C.M.K."/>
            <person name="Tom L.M."/>
            <person name="Gardinali P."/>
            <person name="Banfield J.F."/>
            <person name="Atlas R.M."/>
            <person name="Andersen G.L."/>
        </authorList>
    </citation>
    <scope>NUCLEOTIDE SEQUENCE [LARGE SCALE GENOMIC DNA]</scope>
</reference>
<dbReference type="InterPro" id="IPR018060">
    <property type="entry name" value="HTH_AraC"/>
</dbReference>
<dbReference type="Pfam" id="PF14525">
    <property type="entry name" value="AraC_binding_2"/>
    <property type="match status" value="1"/>
</dbReference>
<dbReference type="AlphaFoldDB" id="A0A1Y5EMV6"/>
<dbReference type="Proteomes" id="UP000243053">
    <property type="component" value="Unassembled WGS sequence"/>
</dbReference>
<dbReference type="SUPFAM" id="SSF46689">
    <property type="entry name" value="Homeodomain-like"/>
    <property type="match status" value="1"/>
</dbReference>
<evidence type="ECO:0000313" key="5">
    <source>
        <dbReference type="EMBL" id="OUR83800.1"/>
    </source>
</evidence>
<dbReference type="PROSITE" id="PS01124">
    <property type="entry name" value="HTH_ARAC_FAMILY_2"/>
    <property type="match status" value="1"/>
</dbReference>
<evidence type="ECO:0000259" key="4">
    <source>
        <dbReference type="PROSITE" id="PS01124"/>
    </source>
</evidence>
<proteinExistence type="predicted"/>
<dbReference type="Gene3D" id="1.10.10.60">
    <property type="entry name" value="Homeodomain-like"/>
    <property type="match status" value="1"/>
</dbReference>
<organism evidence="5 6">
    <name type="scientific">Colwellia psychrerythraea</name>
    <name type="common">Vibrio psychroerythus</name>
    <dbReference type="NCBI Taxonomy" id="28229"/>
    <lineage>
        <taxon>Bacteria</taxon>
        <taxon>Pseudomonadati</taxon>
        <taxon>Pseudomonadota</taxon>
        <taxon>Gammaproteobacteria</taxon>
        <taxon>Alteromonadales</taxon>
        <taxon>Colwelliaceae</taxon>
        <taxon>Colwellia</taxon>
    </lineage>
</organism>
<gene>
    <name evidence="5" type="ORF">A9Q75_04035</name>
</gene>
<comment type="caution">
    <text evidence="5">The sequence shown here is derived from an EMBL/GenBank/DDBJ whole genome shotgun (WGS) entry which is preliminary data.</text>
</comment>
<name>A0A1Y5EMV6_COLPS</name>
<accession>A0A1Y5EMV6</accession>
<dbReference type="SMART" id="SM00342">
    <property type="entry name" value="HTH_ARAC"/>
    <property type="match status" value="1"/>
</dbReference>
<dbReference type="Pfam" id="PF12833">
    <property type="entry name" value="HTH_18"/>
    <property type="match status" value="1"/>
</dbReference>
<evidence type="ECO:0000313" key="6">
    <source>
        <dbReference type="Proteomes" id="UP000243053"/>
    </source>
</evidence>
<sequence>MTTLITSLDSFNHEVSNSFCPMSCSALSSLKNNEFNASISSKRLNRFSLAQVSSSPIVAQRSKVDIARVTDAYYLIKFQLTGNCSTKHYGREARLAPGDFIICSSSEPYQLEFQESYQQAVFAMPQLALQEMFQTPDDYLGLRMGNEEPTNGMLAQFVYSLSQRMSQLNPEALQSMEANLLDLLITSLKNQKSSHTKIIESSPEQHLQRIKRLINMHIKDFRLGVDFIAQTENISKRYLHMLFKSQNISVSRYIQQLRLEGCYKDLTNKEFNNISISNVALAWGFGDLSHFNRCFKAQYSHTPRQIRLRGA</sequence>
<keyword evidence="2" id="KW-0238">DNA-binding</keyword>
<dbReference type="InterPro" id="IPR009057">
    <property type="entry name" value="Homeodomain-like_sf"/>
</dbReference>
<dbReference type="PANTHER" id="PTHR43280:SF28">
    <property type="entry name" value="HTH-TYPE TRANSCRIPTIONAL ACTIVATOR RHAS"/>
    <property type="match status" value="1"/>
</dbReference>
<dbReference type="GO" id="GO:0043565">
    <property type="term" value="F:sequence-specific DNA binding"/>
    <property type="evidence" value="ECO:0007669"/>
    <property type="project" value="InterPro"/>
</dbReference>
<protein>
    <recommendedName>
        <fullName evidence="4">HTH araC/xylS-type domain-containing protein</fullName>
    </recommendedName>
</protein>
<keyword evidence="1" id="KW-0805">Transcription regulation</keyword>
<dbReference type="InterPro" id="IPR035418">
    <property type="entry name" value="AraC-bd_2"/>
</dbReference>
<dbReference type="PANTHER" id="PTHR43280">
    <property type="entry name" value="ARAC-FAMILY TRANSCRIPTIONAL REGULATOR"/>
    <property type="match status" value="1"/>
</dbReference>
<dbReference type="GO" id="GO:0003700">
    <property type="term" value="F:DNA-binding transcription factor activity"/>
    <property type="evidence" value="ECO:0007669"/>
    <property type="project" value="InterPro"/>
</dbReference>
<evidence type="ECO:0000256" key="2">
    <source>
        <dbReference type="ARBA" id="ARBA00023125"/>
    </source>
</evidence>
<evidence type="ECO:0000256" key="3">
    <source>
        <dbReference type="ARBA" id="ARBA00023163"/>
    </source>
</evidence>